<dbReference type="GO" id="GO:0020037">
    <property type="term" value="F:heme binding"/>
    <property type="evidence" value="ECO:0007669"/>
    <property type="project" value="InterPro"/>
</dbReference>
<keyword evidence="4 9" id="KW-0349">Heme</keyword>
<organism evidence="10 11">
    <name type="scientific">Wolfiporia cocos (strain MD-104)</name>
    <name type="common">Brown rot fungus</name>
    <dbReference type="NCBI Taxonomy" id="742152"/>
    <lineage>
        <taxon>Eukaryota</taxon>
        <taxon>Fungi</taxon>
        <taxon>Dikarya</taxon>
        <taxon>Basidiomycota</taxon>
        <taxon>Agaricomycotina</taxon>
        <taxon>Agaricomycetes</taxon>
        <taxon>Polyporales</taxon>
        <taxon>Phaeolaceae</taxon>
        <taxon>Wolfiporia</taxon>
    </lineage>
</organism>
<dbReference type="SUPFAM" id="SSF48264">
    <property type="entry name" value="Cytochrome P450"/>
    <property type="match status" value="1"/>
</dbReference>
<evidence type="ECO:0000256" key="9">
    <source>
        <dbReference type="PIRSR" id="PIRSR602401-1"/>
    </source>
</evidence>
<evidence type="ECO:0000313" key="10">
    <source>
        <dbReference type="EMBL" id="PCH40543.1"/>
    </source>
</evidence>
<keyword evidence="11" id="KW-1185">Reference proteome</keyword>
<dbReference type="GO" id="GO:0005506">
    <property type="term" value="F:iron ion binding"/>
    <property type="evidence" value="ECO:0007669"/>
    <property type="project" value="InterPro"/>
</dbReference>
<accession>A0A2H3JL12</accession>
<comment type="similarity">
    <text evidence="3">Belongs to the cytochrome P450 family.</text>
</comment>
<protein>
    <submittedName>
        <fullName evidence="10">Cytochrome P450</fullName>
    </submittedName>
</protein>
<dbReference type="Gene3D" id="1.10.630.10">
    <property type="entry name" value="Cytochrome P450"/>
    <property type="match status" value="1"/>
</dbReference>
<dbReference type="PANTHER" id="PTHR24305">
    <property type="entry name" value="CYTOCHROME P450"/>
    <property type="match status" value="1"/>
</dbReference>
<keyword evidence="7 9" id="KW-0408">Iron</keyword>
<dbReference type="Proteomes" id="UP000218811">
    <property type="component" value="Unassembled WGS sequence"/>
</dbReference>
<gene>
    <name evidence="10" type="ORF">WOLCODRAFT_136925</name>
</gene>
<comment type="cofactor">
    <cofactor evidence="1 9">
        <name>heme</name>
        <dbReference type="ChEBI" id="CHEBI:30413"/>
    </cofactor>
</comment>
<evidence type="ECO:0000256" key="2">
    <source>
        <dbReference type="ARBA" id="ARBA00005179"/>
    </source>
</evidence>
<evidence type="ECO:0000256" key="1">
    <source>
        <dbReference type="ARBA" id="ARBA00001971"/>
    </source>
</evidence>
<keyword evidence="8" id="KW-0503">Monooxygenase</keyword>
<dbReference type="InterPro" id="IPR001128">
    <property type="entry name" value="Cyt_P450"/>
</dbReference>
<comment type="pathway">
    <text evidence="2">Secondary metabolite biosynthesis.</text>
</comment>
<dbReference type="OrthoDB" id="1470350at2759"/>
<proteinExistence type="inferred from homology"/>
<name>A0A2H3JL12_WOLCO</name>
<dbReference type="InterPro" id="IPR050121">
    <property type="entry name" value="Cytochrome_P450_monoxygenase"/>
</dbReference>
<evidence type="ECO:0000256" key="4">
    <source>
        <dbReference type="ARBA" id="ARBA00022617"/>
    </source>
</evidence>
<dbReference type="InterPro" id="IPR036396">
    <property type="entry name" value="Cyt_P450_sf"/>
</dbReference>
<reference evidence="10 11" key="1">
    <citation type="journal article" date="2012" name="Science">
        <title>The Paleozoic origin of enzymatic lignin decomposition reconstructed from 31 fungal genomes.</title>
        <authorList>
            <person name="Floudas D."/>
            <person name="Binder M."/>
            <person name="Riley R."/>
            <person name="Barry K."/>
            <person name="Blanchette R.A."/>
            <person name="Henrissat B."/>
            <person name="Martinez A.T."/>
            <person name="Otillar R."/>
            <person name="Spatafora J.W."/>
            <person name="Yadav J.S."/>
            <person name="Aerts A."/>
            <person name="Benoit I."/>
            <person name="Boyd A."/>
            <person name="Carlson A."/>
            <person name="Copeland A."/>
            <person name="Coutinho P.M."/>
            <person name="de Vries R.P."/>
            <person name="Ferreira P."/>
            <person name="Findley K."/>
            <person name="Foster B."/>
            <person name="Gaskell J."/>
            <person name="Glotzer D."/>
            <person name="Gorecki P."/>
            <person name="Heitman J."/>
            <person name="Hesse C."/>
            <person name="Hori C."/>
            <person name="Igarashi K."/>
            <person name="Jurgens J.A."/>
            <person name="Kallen N."/>
            <person name="Kersten P."/>
            <person name="Kohler A."/>
            <person name="Kuees U."/>
            <person name="Kumar T.K.A."/>
            <person name="Kuo A."/>
            <person name="LaButti K."/>
            <person name="Larrondo L.F."/>
            <person name="Lindquist E."/>
            <person name="Ling A."/>
            <person name="Lombard V."/>
            <person name="Lucas S."/>
            <person name="Lundell T."/>
            <person name="Martin R."/>
            <person name="McLaughlin D.J."/>
            <person name="Morgenstern I."/>
            <person name="Morin E."/>
            <person name="Murat C."/>
            <person name="Nagy L.G."/>
            <person name="Nolan M."/>
            <person name="Ohm R.A."/>
            <person name="Patyshakuliyeva A."/>
            <person name="Rokas A."/>
            <person name="Ruiz-Duenas F.J."/>
            <person name="Sabat G."/>
            <person name="Salamov A."/>
            <person name="Samejima M."/>
            <person name="Schmutz J."/>
            <person name="Slot J.C."/>
            <person name="St John F."/>
            <person name="Stenlid J."/>
            <person name="Sun H."/>
            <person name="Sun S."/>
            <person name="Syed K."/>
            <person name="Tsang A."/>
            <person name="Wiebenga A."/>
            <person name="Young D."/>
            <person name="Pisabarro A."/>
            <person name="Eastwood D.C."/>
            <person name="Martin F."/>
            <person name="Cullen D."/>
            <person name="Grigoriev I.V."/>
            <person name="Hibbett D.S."/>
        </authorList>
    </citation>
    <scope>NUCLEOTIDE SEQUENCE [LARGE SCALE GENOMIC DNA]</scope>
    <source>
        <strain evidence="10 11">MD-104</strain>
    </source>
</reference>
<dbReference type="PANTHER" id="PTHR24305:SF166">
    <property type="entry name" value="CYTOCHROME P450 12A4, MITOCHONDRIAL-RELATED"/>
    <property type="match status" value="1"/>
</dbReference>
<dbReference type="PRINTS" id="PR00463">
    <property type="entry name" value="EP450I"/>
</dbReference>
<keyword evidence="6" id="KW-0560">Oxidoreductase</keyword>
<dbReference type="GO" id="GO:0004497">
    <property type="term" value="F:monooxygenase activity"/>
    <property type="evidence" value="ECO:0007669"/>
    <property type="project" value="UniProtKB-KW"/>
</dbReference>
<dbReference type="Pfam" id="PF00067">
    <property type="entry name" value="p450"/>
    <property type="match status" value="1"/>
</dbReference>
<dbReference type="GO" id="GO:0016705">
    <property type="term" value="F:oxidoreductase activity, acting on paired donors, with incorporation or reduction of molecular oxygen"/>
    <property type="evidence" value="ECO:0007669"/>
    <property type="project" value="InterPro"/>
</dbReference>
<evidence type="ECO:0000256" key="3">
    <source>
        <dbReference type="ARBA" id="ARBA00010617"/>
    </source>
</evidence>
<evidence type="ECO:0000256" key="8">
    <source>
        <dbReference type="ARBA" id="ARBA00023033"/>
    </source>
</evidence>
<evidence type="ECO:0000256" key="6">
    <source>
        <dbReference type="ARBA" id="ARBA00023002"/>
    </source>
</evidence>
<evidence type="ECO:0000313" key="11">
    <source>
        <dbReference type="Proteomes" id="UP000218811"/>
    </source>
</evidence>
<dbReference type="STRING" id="742152.A0A2H3JL12"/>
<dbReference type="EMBL" id="KB468053">
    <property type="protein sequence ID" value="PCH40543.1"/>
    <property type="molecule type" value="Genomic_DNA"/>
</dbReference>
<sequence>MSVLIRENMLASLEDKLPEDEVLAQISTLVFAATDTSSNTLSRILELLAHHPDMQEKLREELLTAGAAEGIPYDQLNQLPYLDAVVRETLRRYPPLTLLSRVPKQDVVLPLHKPVRGVDGTLITELPLKEGTEIALGIQGINTLEELWGEDALEWNPQRWLSPLPKAVSEARIPGVYANMLTFLGGPKGCIGFKFAETGIKVTLAVLLSHFTFAPTKGQIVWNLAGIYYPTVEPDRNNPQLPLVVSAL</sequence>
<feature type="binding site" description="axial binding residue" evidence="9">
    <location>
        <position position="190"/>
    </location>
    <ligand>
        <name>heme</name>
        <dbReference type="ChEBI" id="CHEBI:30413"/>
    </ligand>
    <ligandPart>
        <name>Fe</name>
        <dbReference type="ChEBI" id="CHEBI:18248"/>
    </ligandPart>
</feature>
<evidence type="ECO:0000256" key="7">
    <source>
        <dbReference type="ARBA" id="ARBA00023004"/>
    </source>
</evidence>
<dbReference type="PRINTS" id="PR00385">
    <property type="entry name" value="P450"/>
</dbReference>
<dbReference type="AlphaFoldDB" id="A0A2H3JL12"/>
<dbReference type="InterPro" id="IPR002401">
    <property type="entry name" value="Cyt_P450_E_grp-I"/>
</dbReference>
<keyword evidence="5 9" id="KW-0479">Metal-binding</keyword>
<dbReference type="OMA" id="RNEINDM"/>
<evidence type="ECO:0000256" key="5">
    <source>
        <dbReference type="ARBA" id="ARBA00022723"/>
    </source>
</evidence>